<dbReference type="RefSeq" id="WP_084119703.1">
    <property type="nucleotide sequence ID" value="NZ_LT838813.1"/>
</dbReference>
<protein>
    <recommendedName>
        <fullName evidence="4">Peroxidase</fullName>
    </recommendedName>
</protein>
<feature type="transmembrane region" description="Helical" evidence="1">
    <location>
        <begin position="206"/>
        <end position="225"/>
    </location>
</feature>
<sequence>MSAIHRGLTVTVIVKEEKLSEINVLLEEYNLHSKNHQEDYHVQMPSTFFISWLTLPSQFYAEKEQLPARIILLTSYVGNKKRHLNELVAFMGSKLKAVFAFSEEFKSTANDNEGLVKFLNQKSIFNTFYSGFKFIKTQDVKKELDLRNKVFDYLNSKREEPGFSYQSPEEIKEQIENFVKKEDATKWAEVGLKSLKTDKFNMLTPLYIFGLVMATSIIFLILSIFMKPSFLFWIGLIFPVFLIGLIILFLLLRINENNPHIPNKPVSDDWIRNIVLRENNTVINEMTVIAPLKKGLIRRIFLGVSLRLVYLIRFFSYIPTVHTARWLQMDSGKRLVFIATFDNLSEAYAHDFVDSENRTRNMAVIFSHAAGFPATTWLVKKSYNHRSEYMKGVRAHQKITQFWYTFNTDLSVENLKTNRKFREGLFKKMSADEIREWLLTI</sequence>
<dbReference type="STRING" id="758820.SAMN00777080_1525"/>
<feature type="transmembrane region" description="Helical" evidence="1">
    <location>
        <begin position="231"/>
        <end position="252"/>
    </location>
</feature>
<keyword evidence="3" id="KW-1185">Reference proteome</keyword>
<organism evidence="2 3">
    <name type="scientific">Aquiflexum balticum DSM 16537</name>
    <dbReference type="NCBI Taxonomy" id="758820"/>
    <lineage>
        <taxon>Bacteria</taxon>
        <taxon>Pseudomonadati</taxon>
        <taxon>Bacteroidota</taxon>
        <taxon>Cytophagia</taxon>
        <taxon>Cytophagales</taxon>
        <taxon>Cyclobacteriaceae</taxon>
        <taxon>Aquiflexum</taxon>
    </lineage>
</organism>
<reference evidence="3" key="1">
    <citation type="submission" date="2017-04" db="EMBL/GenBank/DDBJ databases">
        <authorList>
            <person name="Varghese N."/>
            <person name="Submissions S."/>
        </authorList>
    </citation>
    <scope>NUCLEOTIDE SEQUENCE [LARGE SCALE GENOMIC DNA]</scope>
    <source>
        <strain evidence="3">DSM 16537</strain>
    </source>
</reference>
<dbReference type="EMBL" id="LT838813">
    <property type="protein sequence ID" value="SMD42954.1"/>
    <property type="molecule type" value="Genomic_DNA"/>
</dbReference>
<name>A0A1W2H2F8_9BACT</name>
<dbReference type="Proteomes" id="UP000192333">
    <property type="component" value="Chromosome I"/>
</dbReference>
<evidence type="ECO:0000313" key="2">
    <source>
        <dbReference type="EMBL" id="SMD42954.1"/>
    </source>
</evidence>
<evidence type="ECO:0000256" key="1">
    <source>
        <dbReference type="SAM" id="Phobius"/>
    </source>
</evidence>
<keyword evidence="1" id="KW-0812">Transmembrane</keyword>
<keyword evidence="1" id="KW-1133">Transmembrane helix</keyword>
<keyword evidence="1" id="KW-0472">Membrane</keyword>
<dbReference type="OrthoDB" id="116741at2"/>
<evidence type="ECO:0008006" key="4">
    <source>
        <dbReference type="Google" id="ProtNLM"/>
    </source>
</evidence>
<dbReference type="AlphaFoldDB" id="A0A1W2H2F8"/>
<gene>
    <name evidence="2" type="ORF">SAMN00777080_1525</name>
</gene>
<accession>A0A1W2H2F8</accession>
<evidence type="ECO:0000313" key="3">
    <source>
        <dbReference type="Proteomes" id="UP000192333"/>
    </source>
</evidence>
<proteinExistence type="predicted"/>